<gene>
    <name evidence="3" type="ORF">DR950_23100</name>
</gene>
<keyword evidence="4" id="KW-1185">Reference proteome</keyword>
<evidence type="ECO:0000256" key="1">
    <source>
        <dbReference type="SAM" id="MobiDB-lite"/>
    </source>
</evidence>
<feature type="compositionally biased region" description="Low complexity" evidence="1">
    <location>
        <begin position="232"/>
        <end position="271"/>
    </location>
</feature>
<evidence type="ECO:0008006" key="5">
    <source>
        <dbReference type="Google" id="ProtNLM"/>
    </source>
</evidence>
<evidence type="ECO:0000256" key="2">
    <source>
        <dbReference type="SAM" id="SignalP"/>
    </source>
</evidence>
<organism evidence="3 4">
    <name type="scientific">Kitasatospora xanthocidica</name>
    <dbReference type="NCBI Taxonomy" id="83382"/>
    <lineage>
        <taxon>Bacteria</taxon>
        <taxon>Bacillati</taxon>
        <taxon>Actinomycetota</taxon>
        <taxon>Actinomycetes</taxon>
        <taxon>Kitasatosporales</taxon>
        <taxon>Streptomycetaceae</taxon>
        <taxon>Kitasatospora</taxon>
    </lineage>
</organism>
<reference evidence="3 4" key="1">
    <citation type="submission" date="2018-08" db="EMBL/GenBank/DDBJ databases">
        <title>Diversity &amp; Physiological Properties of Lignin-Decomposing Actinobacteria from Soil.</title>
        <authorList>
            <person name="Roh S.G."/>
            <person name="Kim S.B."/>
        </authorList>
    </citation>
    <scope>NUCLEOTIDE SEQUENCE [LARGE SCALE GENOMIC DNA]</scope>
    <source>
        <strain evidence="3 4">MMS17-GH009</strain>
    </source>
</reference>
<sequence>MAALAGLVVVLALAALAFGRATPGELRDQGPARAVRPPAVSQPLWPDLPTSPPPAASATDTTQEPPQPVPDVTVPGRDITAVDVRTVLAKDPDVDQEERQALGSCAGCEVRAPEFRDLTGDGQPELITVVTTPGRAVLHVYALAEDRLLPVLRVRVQPAFNASTIGTDLWLIEPTSVDARTTSHYAWDGKRLTLNERRDEGVIPLPSTGPDAGRPATAVPDPGPAPRPAPYAPKQAAPEAAVPSPRGARPSSVPSAPSVPGASVAPSVPAVLPEAKR</sequence>
<keyword evidence="2" id="KW-0732">Signal</keyword>
<name>A0A372ZWM3_9ACTN</name>
<feature type="compositionally biased region" description="Pro residues" evidence="1">
    <location>
        <begin position="221"/>
        <end position="231"/>
    </location>
</feature>
<evidence type="ECO:0000313" key="4">
    <source>
        <dbReference type="Proteomes" id="UP000263377"/>
    </source>
</evidence>
<evidence type="ECO:0000313" key="3">
    <source>
        <dbReference type="EMBL" id="RGD60288.1"/>
    </source>
</evidence>
<dbReference type="AlphaFoldDB" id="A0A372ZWM3"/>
<feature type="region of interest" description="Disordered" evidence="1">
    <location>
        <begin position="198"/>
        <end position="277"/>
    </location>
</feature>
<proteinExistence type="predicted"/>
<dbReference type="Proteomes" id="UP000263377">
    <property type="component" value="Unassembled WGS sequence"/>
</dbReference>
<accession>A0A372ZWM3</accession>
<feature type="chain" id="PRO_5038502808" description="VCBS repeat-containing protein" evidence="2">
    <location>
        <begin position="18"/>
        <end position="277"/>
    </location>
</feature>
<feature type="region of interest" description="Disordered" evidence="1">
    <location>
        <begin position="23"/>
        <end position="76"/>
    </location>
</feature>
<feature type="signal peptide" evidence="2">
    <location>
        <begin position="1"/>
        <end position="17"/>
    </location>
</feature>
<dbReference type="EMBL" id="QVIG01000001">
    <property type="protein sequence ID" value="RGD60288.1"/>
    <property type="molecule type" value="Genomic_DNA"/>
</dbReference>
<comment type="caution">
    <text evidence="3">The sequence shown here is derived from an EMBL/GenBank/DDBJ whole genome shotgun (WGS) entry which is preliminary data.</text>
</comment>
<protein>
    <recommendedName>
        <fullName evidence="5">VCBS repeat-containing protein</fullName>
    </recommendedName>
</protein>